<keyword evidence="1" id="KW-0472">Membrane</keyword>
<keyword evidence="1" id="KW-0812">Transmembrane</keyword>
<dbReference type="AlphaFoldDB" id="A0A8H7YFJ6"/>
<protein>
    <submittedName>
        <fullName evidence="2">Uncharacterized protein</fullName>
    </submittedName>
</protein>
<gene>
    <name evidence="2" type="ORF">I7I52_12312</name>
</gene>
<accession>A0A8H7YFJ6</accession>
<evidence type="ECO:0000313" key="3">
    <source>
        <dbReference type="Proteomes" id="UP000670092"/>
    </source>
</evidence>
<dbReference type="Proteomes" id="UP000670092">
    <property type="component" value="Unassembled WGS sequence"/>
</dbReference>
<sequence length="75" mass="8580">MREEESWGMNFSSAKKENQKLRKEINNNAGGKSILFHISTIKYNSQSPFFCLPLLLLLVVVAAAVMVFQFTPFLR</sequence>
<reference evidence="2 3" key="1">
    <citation type="submission" date="2021-01" db="EMBL/GenBank/DDBJ databases">
        <title>Chromosome-level genome assembly of a human fungal pathogen reveals clustering of transcriptionally co-regulated genes.</title>
        <authorList>
            <person name="Voorhies M."/>
            <person name="Cohen S."/>
            <person name="Shea T.P."/>
            <person name="Petrus S."/>
            <person name="Munoz J.F."/>
            <person name="Poplawski S."/>
            <person name="Goldman W.E."/>
            <person name="Michael T."/>
            <person name="Cuomo C.A."/>
            <person name="Sil A."/>
            <person name="Beyhan S."/>
        </authorList>
    </citation>
    <scope>NUCLEOTIDE SEQUENCE [LARGE SCALE GENOMIC DNA]</scope>
    <source>
        <strain evidence="2 3">G184AR</strain>
    </source>
</reference>
<evidence type="ECO:0000256" key="1">
    <source>
        <dbReference type="SAM" id="Phobius"/>
    </source>
</evidence>
<proteinExistence type="predicted"/>
<comment type="caution">
    <text evidence="2">The sequence shown here is derived from an EMBL/GenBank/DDBJ whole genome shotgun (WGS) entry which is preliminary data.</text>
</comment>
<dbReference type="VEuPathDB" id="FungiDB:I7I52_12312"/>
<dbReference type="EMBL" id="JAEVHI010000006">
    <property type="protein sequence ID" value="KAG5288732.1"/>
    <property type="molecule type" value="Genomic_DNA"/>
</dbReference>
<feature type="transmembrane region" description="Helical" evidence="1">
    <location>
        <begin position="49"/>
        <end position="70"/>
    </location>
</feature>
<organism evidence="2 3">
    <name type="scientific">Ajellomyces capsulatus</name>
    <name type="common">Darling's disease fungus</name>
    <name type="synonym">Histoplasma capsulatum</name>
    <dbReference type="NCBI Taxonomy" id="5037"/>
    <lineage>
        <taxon>Eukaryota</taxon>
        <taxon>Fungi</taxon>
        <taxon>Dikarya</taxon>
        <taxon>Ascomycota</taxon>
        <taxon>Pezizomycotina</taxon>
        <taxon>Eurotiomycetes</taxon>
        <taxon>Eurotiomycetidae</taxon>
        <taxon>Onygenales</taxon>
        <taxon>Ajellomycetaceae</taxon>
        <taxon>Histoplasma</taxon>
    </lineage>
</organism>
<name>A0A8H7YFJ6_AJECA</name>
<keyword evidence="1" id="KW-1133">Transmembrane helix</keyword>
<evidence type="ECO:0000313" key="2">
    <source>
        <dbReference type="EMBL" id="KAG5288732.1"/>
    </source>
</evidence>